<accession>U7QHT0</accession>
<dbReference type="RefSeq" id="WP_023067147.1">
    <property type="nucleotide sequence ID" value="NZ_AUZM01000033.1"/>
</dbReference>
<name>U7QHT0_9CYAN</name>
<protein>
    <submittedName>
        <fullName evidence="2">Restriction endonuclease family protein</fullName>
    </submittedName>
</protein>
<dbReference type="PANTHER" id="PTHR33352">
    <property type="entry name" value="SLR1095 PROTEIN"/>
    <property type="match status" value="1"/>
</dbReference>
<sequence length="253" mass="29621">MPFTKSIYTSPTKTLNLTQNPLTSEQFQLFQSHLLESTFTPSNYSSDQVFAGSSINLFFDPRRPQQFKRPDWFGVVGVDKLYQGQNIRRSYVSWQESFNPFIVIEFMADETATEDLGQTPVGVETIPTKWDVYEQFLRIPYYILFDPENNKLEAFHLVGSRYEQLEPTEQRIWIPGLELGLGLWKGVYQGIERQWLRWSDVRGSWIEVPKNKQPISQPKSEQIHKRKQINKQQQIGKNLKEKLKNIGQKVDSI</sequence>
<evidence type="ECO:0000259" key="1">
    <source>
        <dbReference type="Pfam" id="PF05685"/>
    </source>
</evidence>
<dbReference type="PANTHER" id="PTHR33352:SF3">
    <property type="entry name" value="SLR1612 PROTEIN"/>
    <property type="match status" value="1"/>
</dbReference>
<dbReference type="OrthoDB" id="453897at2"/>
<comment type="caution">
    <text evidence="2">The sequence shown here is derived from an EMBL/GenBank/DDBJ whole genome shotgun (WGS) entry which is preliminary data.</text>
</comment>
<keyword evidence="2" id="KW-0540">Nuclease</keyword>
<proteinExistence type="predicted"/>
<dbReference type="Pfam" id="PF05685">
    <property type="entry name" value="Uma2"/>
    <property type="match status" value="1"/>
</dbReference>
<evidence type="ECO:0000313" key="2">
    <source>
        <dbReference type="EMBL" id="ERT06640.1"/>
    </source>
</evidence>
<gene>
    <name evidence="2" type="ORF">M595_3394</name>
</gene>
<feature type="domain" description="Putative restriction endonuclease" evidence="1">
    <location>
        <begin position="46"/>
        <end position="182"/>
    </location>
</feature>
<dbReference type="CDD" id="cd06260">
    <property type="entry name" value="DUF820-like"/>
    <property type="match status" value="1"/>
</dbReference>
<dbReference type="GO" id="GO:0004519">
    <property type="term" value="F:endonuclease activity"/>
    <property type="evidence" value="ECO:0007669"/>
    <property type="project" value="UniProtKB-KW"/>
</dbReference>
<dbReference type="InterPro" id="IPR008538">
    <property type="entry name" value="Uma2"/>
</dbReference>
<dbReference type="AlphaFoldDB" id="U7QHT0"/>
<organism evidence="2 3">
    <name type="scientific">Lyngbya aestuarii BL J</name>
    <dbReference type="NCBI Taxonomy" id="1348334"/>
    <lineage>
        <taxon>Bacteria</taxon>
        <taxon>Bacillati</taxon>
        <taxon>Cyanobacteriota</taxon>
        <taxon>Cyanophyceae</taxon>
        <taxon>Oscillatoriophycideae</taxon>
        <taxon>Oscillatoriales</taxon>
        <taxon>Microcoleaceae</taxon>
        <taxon>Lyngbya</taxon>
    </lineage>
</organism>
<keyword evidence="2" id="KW-0255">Endonuclease</keyword>
<dbReference type="PATRIC" id="fig|1348334.3.peg.3282"/>
<keyword evidence="2" id="KW-0378">Hydrolase</keyword>
<reference evidence="2 3" key="1">
    <citation type="journal article" date="2013" name="Front. Microbiol.">
        <title>Comparative genomic analyses of the cyanobacterium, Lyngbya aestuarii BL J, a powerful hydrogen producer.</title>
        <authorList>
            <person name="Kothari A."/>
            <person name="Vaughn M."/>
            <person name="Garcia-Pichel F."/>
        </authorList>
    </citation>
    <scope>NUCLEOTIDE SEQUENCE [LARGE SCALE GENOMIC DNA]</scope>
    <source>
        <strain evidence="2 3">BL J</strain>
    </source>
</reference>
<dbReference type="EMBL" id="AUZM01000033">
    <property type="protein sequence ID" value="ERT06640.1"/>
    <property type="molecule type" value="Genomic_DNA"/>
</dbReference>
<keyword evidence="3" id="KW-1185">Reference proteome</keyword>
<dbReference type="Proteomes" id="UP000017127">
    <property type="component" value="Unassembled WGS sequence"/>
</dbReference>
<evidence type="ECO:0000313" key="3">
    <source>
        <dbReference type="Proteomes" id="UP000017127"/>
    </source>
</evidence>